<dbReference type="Gene3D" id="3.90.940.10">
    <property type="match status" value="1"/>
</dbReference>
<dbReference type="Pfam" id="PF01192">
    <property type="entry name" value="RNA_pol_Rpb6"/>
    <property type="match status" value="1"/>
</dbReference>
<evidence type="ECO:0000256" key="1">
    <source>
        <dbReference type="ARBA" id="ARBA00006711"/>
    </source>
</evidence>
<keyword evidence="7 11" id="KW-0804">Transcription</keyword>
<sequence length="123" mass="13726">MARVTVEDCVEKVPNRFELVVYAAQRARNISRGEELTVDRDNDKNPVVSLREIAAETVVLGALRSDLIRSQAREPEPEPVEEDVQDLVPTEQNIFGLQEVSAEEEAVDEARAIEAALTGRARR</sequence>
<evidence type="ECO:0000256" key="4">
    <source>
        <dbReference type="ARBA" id="ARBA00022478"/>
    </source>
</evidence>
<evidence type="ECO:0000313" key="12">
    <source>
        <dbReference type="EMBL" id="MBO1323661.1"/>
    </source>
</evidence>
<keyword evidence="5 11" id="KW-0808">Transferase</keyword>
<evidence type="ECO:0000256" key="3">
    <source>
        <dbReference type="ARBA" id="ARBA00013725"/>
    </source>
</evidence>
<evidence type="ECO:0000256" key="6">
    <source>
        <dbReference type="ARBA" id="ARBA00022695"/>
    </source>
</evidence>
<dbReference type="GO" id="GO:0003899">
    <property type="term" value="F:DNA-directed RNA polymerase activity"/>
    <property type="evidence" value="ECO:0007669"/>
    <property type="project" value="UniProtKB-UniRule"/>
</dbReference>
<dbReference type="Proteomes" id="UP000664073">
    <property type="component" value="Unassembled WGS sequence"/>
</dbReference>
<evidence type="ECO:0000256" key="7">
    <source>
        <dbReference type="ARBA" id="ARBA00023163"/>
    </source>
</evidence>
<dbReference type="NCBIfam" id="TIGR00690">
    <property type="entry name" value="rpoZ"/>
    <property type="match status" value="1"/>
</dbReference>
<proteinExistence type="inferred from homology"/>
<comment type="subunit">
    <text evidence="11">The RNAP catalytic core consists of 2 alpha, 1 beta, 1 beta' and 1 omega subunit. When a sigma factor is associated with the core the holoenzyme is formed, which can initiate transcription.</text>
</comment>
<reference evidence="12" key="1">
    <citation type="submission" date="2021-03" db="EMBL/GenBank/DDBJ databases">
        <title>The complete genome sequence of Acetobacter sp. TBRC 12339.</title>
        <authorList>
            <person name="Charoenyingcharoen P."/>
            <person name="Yukphan P."/>
        </authorList>
    </citation>
    <scope>NUCLEOTIDE SEQUENCE</scope>
    <source>
        <strain evidence="12">TBRC 12339</strain>
    </source>
</reference>
<dbReference type="SMART" id="SM01409">
    <property type="entry name" value="RNA_pol_Rpb6"/>
    <property type="match status" value="1"/>
</dbReference>
<keyword evidence="13" id="KW-1185">Reference proteome</keyword>
<keyword evidence="6 11" id="KW-0548">Nucleotidyltransferase</keyword>
<evidence type="ECO:0000256" key="5">
    <source>
        <dbReference type="ARBA" id="ARBA00022679"/>
    </source>
</evidence>
<name>A0A939HKE3_9PROT</name>
<dbReference type="PANTHER" id="PTHR34476:SF1">
    <property type="entry name" value="DNA-DIRECTED RNA POLYMERASE SUBUNIT OMEGA"/>
    <property type="match status" value="1"/>
</dbReference>
<dbReference type="RefSeq" id="WP_207844102.1">
    <property type="nucleotide sequence ID" value="NZ_JAFVMH010000001.1"/>
</dbReference>
<dbReference type="PANTHER" id="PTHR34476">
    <property type="entry name" value="DNA-DIRECTED RNA POLYMERASE SUBUNIT OMEGA"/>
    <property type="match status" value="1"/>
</dbReference>
<dbReference type="HAMAP" id="MF_00366">
    <property type="entry name" value="RNApol_bact_RpoZ"/>
    <property type="match status" value="1"/>
</dbReference>
<protein>
    <recommendedName>
        <fullName evidence="3 11">DNA-directed RNA polymerase subunit omega</fullName>
        <shortName evidence="11">RNAP omega subunit</shortName>
        <ecNumber evidence="2 11">2.7.7.6</ecNumber>
    </recommendedName>
    <alternativeName>
        <fullName evidence="9 11">RNA polymerase omega subunit</fullName>
    </alternativeName>
    <alternativeName>
        <fullName evidence="8 11">Transcriptase subunit omega</fullName>
    </alternativeName>
</protein>
<evidence type="ECO:0000256" key="10">
    <source>
        <dbReference type="ARBA" id="ARBA00048552"/>
    </source>
</evidence>
<keyword evidence="4 11" id="KW-0240">DNA-directed RNA polymerase</keyword>
<evidence type="ECO:0000256" key="9">
    <source>
        <dbReference type="ARBA" id="ARBA00030998"/>
    </source>
</evidence>
<gene>
    <name evidence="11" type="primary">rpoZ</name>
    <name evidence="12" type="ORF">J2D77_00635</name>
</gene>
<comment type="catalytic activity">
    <reaction evidence="10 11">
        <text>RNA(n) + a ribonucleoside 5'-triphosphate = RNA(n+1) + diphosphate</text>
        <dbReference type="Rhea" id="RHEA:21248"/>
        <dbReference type="Rhea" id="RHEA-COMP:14527"/>
        <dbReference type="Rhea" id="RHEA-COMP:17342"/>
        <dbReference type="ChEBI" id="CHEBI:33019"/>
        <dbReference type="ChEBI" id="CHEBI:61557"/>
        <dbReference type="ChEBI" id="CHEBI:140395"/>
        <dbReference type="EC" id="2.7.7.6"/>
    </reaction>
</comment>
<dbReference type="InterPro" id="IPR036161">
    <property type="entry name" value="RPB6/omega-like_sf"/>
</dbReference>
<comment type="caution">
    <text evidence="12">The sequence shown here is derived from an EMBL/GenBank/DDBJ whole genome shotgun (WGS) entry which is preliminary data.</text>
</comment>
<evidence type="ECO:0000256" key="11">
    <source>
        <dbReference type="HAMAP-Rule" id="MF_00366"/>
    </source>
</evidence>
<accession>A0A939HKE3</accession>
<dbReference type="AlphaFoldDB" id="A0A939HKE3"/>
<evidence type="ECO:0000256" key="2">
    <source>
        <dbReference type="ARBA" id="ARBA00012418"/>
    </source>
</evidence>
<evidence type="ECO:0000313" key="13">
    <source>
        <dbReference type="Proteomes" id="UP000664073"/>
    </source>
</evidence>
<dbReference type="GO" id="GO:0003677">
    <property type="term" value="F:DNA binding"/>
    <property type="evidence" value="ECO:0007669"/>
    <property type="project" value="UniProtKB-UniRule"/>
</dbReference>
<dbReference type="EC" id="2.7.7.6" evidence="2 11"/>
<evidence type="ECO:0000256" key="8">
    <source>
        <dbReference type="ARBA" id="ARBA00029924"/>
    </source>
</evidence>
<dbReference type="GO" id="GO:0006351">
    <property type="term" value="P:DNA-templated transcription"/>
    <property type="evidence" value="ECO:0007669"/>
    <property type="project" value="UniProtKB-UniRule"/>
</dbReference>
<comment type="similarity">
    <text evidence="1 11">Belongs to the RNA polymerase subunit omega family.</text>
</comment>
<dbReference type="SUPFAM" id="SSF63562">
    <property type="entry name" value="RPB6/omega subunit-like"/>
    <property type="match status" value="1"/>
</dbReference>
<dbReference type="InterPro" id="IPR003716">
    <property type="entry name" value="DNA-dir_RNA_pol_omega"/>
</dbReference>
<dbReference type="GO" id="GO:0000428">
    <property type="term" value="C:DNA-directed RNA polymerase complex"/>
    <property type="evidence" value="ECO:0007669"/>
    <property type="project" value="UniProtKB-KW"/>
</dbReference>
<organism evidence="12 13">
    <name type="scientific">Acetobacter garciniae</name>
    <dbReference type="NCBI Taxonomy" id="2817435"/>
    <lineage>
        <taxon>Bacteria</taxon>
        <taxon>Pseudomonadati</taxon>
        <taxon>Pseudomonadota</taxon>
        <taxon>Alphaproteobacteria</taxon>
        <taxon>Acetobacterales</taxon>
        <taxon>Acetobacteraceae</taxon>
        <taxon>Acetobacter</taxon>
    </lineage>
</organism>
<dbReference type="EMBL" id="JAFVMH010000001">
    <property type="protein sequence ID" value="MBO1323661.1"/>
    <property type="molecule type" value="Genomic_DNA"/>
</dbReference>
<comment type="function">
    <text evidence="11">Promotes RNA polymerase assembly. Latches the N- and C-terminal regions of the beta' subunit thereby facilitating its interaction with the beta and alpha subunits.</text>
</comment>
<dbReference type="InterPro" id="IPR006110">
    <property type="entry name" value="Pol_omega/Rpo6/RPB6"/>
</dbReference>